<dbReference type="PANTHER" id="PTHR33164:SF43">
    <property type="entry name" value="HTH-TYPE TRANSCRIPTIONAL REPRESSOR YETL"/>
    <property type="match status" value="1"/>
</dbReference>
<organism evidence="2 3">
    <name type="scientific">Sphaerobacter thermophilus (strain ATCC 49802 / DSM 20745 / KCCM 41009 / NCIMB 13125 / S 6022)</name>
    <dbReference type="NCBI Taxonomy" id="479434"/>
    <lineage>
        <taxon>Bacteria</taxon>
        <taxon>Pseudomonadati</taxon>
        <taxon>Thermomicrobiota</taxon>
        <taxon>Thermomicrobia</taxon>
        <taxon>Sphaerobacterales</taxon>
        <taxon>Sphaerobacterineae</taxon>
        <taxon>Sphaerobacteraceae</taxon>
        <taxon>Sphaerobacter</taxon>
    </lineage>
</organism>
<dbReference type="Proteomes" id="UP000002027">
    <property type="component" value="Chromosome 1"/>
</dbReference>
<evidence type="ECO:0000259" key="1">
    <source>
        <dbReference type="PROSITE" id="PS50995"/>
    </source>
</evidence>
<dbReference type="eggNOG" id="COG1846">
    <property type="taxonomic scope" value="Bacteria"/>
</dbReference>
<dbReference type="Pfam" id="PF01047">
    <property type="entry name" value="MarR"/>
    <property type="match status" value="1"/>
</dbReference>
<dbReference type="OrthoDB" id="327696at2"/>
<feature type="domain" description="HTH marR-type" evidence="1">
    <location>
        <begin position="16"/>
        <end position="153"/>
    </location>
</feature>
<reference evidence="3" key="1">
    <citation type="submission" date="2009-11" db="EMBL/GenBank/DDBJ databases">
        <title>The complete chromosome 1 of Sphaerobacter thermophilus DSM 20745.</title>
        <authorList>
            <person name="Lucas S."/>
            <person name="Copeland A."/>
            <person name="Lapidus A."/>
            <person name="Glavina del Rio T."/>
            <person name="Dalin E."/>
            <person name="Tice H."/>
            <person name="Bruce D."/>
            <person name="Goodwin L."/>
            <person name="Pitluck S."/>
            <person name="Kyrpides N."/>
            <person name="Mavromatis K."/>
            <person name="Ivanova N."/>
            <person name="Mikhailova N."/>
            <person name="LaButti K.M."/>
            <person name="Clum A."/>
            <person name="Sun H.I."/>
            <person name="Brettin T."/>
            <person name="Detter J.C."/>
            <person name="Han C."/>
            <person name="Larimer F."/>
            <person name="Land M."/>
            <person name="Hauser L."/>
            <person name="Markowitz V."/>
            <person name="Cheng J.F."/>
            <person name="Hugenholtz P."/>
            <person name="Woyke T."/>
            <person name="Wu D."/>
            <person name="Steenblock K."/>
            <person name="Schneider S."/>
            <person name="Pukall R."/>
            <person name="Goeker M."/>
            <person name="Klenk H.P."/>
            <person name="Eisen J.A."/>
        </authorList>
    </citation>
    <scope>NUCLEOTIDE SEQUENCE [LARGE SCALE GENOMIC DNA]</scope>
    <source>
        <strain evidence="3">ATCC 49802 / DSM 20745 / S 6022</strain>
    </source>
</reference>
<keyword evidence="3" id="KW-1185">Reference proteome</keyword>
<dbReference type="PANTHER" id="PTHR33164">
    <property type="entry name" value="TRANSCRIPTIONAL REGULATOR, MARR FAMILY"/>
    <property type="match status" value="1"/>
</dbReference>
<dbReference type="InterPro" id="IPR036390">
    <property type="entry name" value="WH_DNA-bd_sf"/>
</dbReference>
<dbReference type="InterPro" id="IPR000835">
    <property type="entry name" value="HTH_MarR-typ"/>
</dbReference>
<dbReference type="PROSITE" id="PS50995">
    <property type="entry name" value="HTH_MARR_2"/>
    <property type="match status" value="1"/>
</dbReference>
<protein>
    <submittedName>
        <fullName evidence="2">Transcriptional regulator, MarR family</fullName>
    </submittedName>
</protein>
<sequence length="155" mass="17444">MSMPVLTDNGHSEEESDELVELLRRMLAQLQPGPERLATDWPNLTMQQLRVLRILYAEGPTRVSVLARRLRVSTPTVTGILDRLVRQRLAYRTDDPRDRRVVLNALTPEGEEVIASLHPLEEDRLRAAVATLDPATRRALANSLTSLLEGMTART</sequence>
<dbReference type="Gene3D" id="1.10.10.10">
    <property type="entry name" value="Winged helix-like DNA-binding domain superfamily/Winged helix DNA-binding domain"/>
    <property type="match status" value="1"/>
</dbReference>
<dbReference type="FunCoup" id="D1C5V1">
    <property type="interactions" value="141"/>
</dbReference>
<dbReference type="GO" id="GO:0006950">
    <property type="term" value="P:response to stress"/>
    <property type="evidence" value="ECO:0007669"/>
    <property type="project" value="TreeGrafter"/>
</dbReference>
<gene>
    <name evidence="2" type="ordered locus">Sthe_2073</name>
</gene>
<dbReference type="InParanoid" id="D1C5V1"/>
<reference evidence="2 3" key="2">
    <citation type="journal article" date="2010" name="Stand. Genomic Sci.">
        <title>Complete genome sequence of Desulfohalobium retbaense type strain (HR(100)).</title>
        <authorList>
            <person name="Spring S."/>
            <person name="Nolan M."/>
            <person name="Lapidus A."/>
            <person name="Glavina Del Rio T."/>
            <person name="Copeland A."/>
            <person name="Tice H."/>
            <person name="Cheng J.F."/>
            <person name="Lucas S."/>
            <person name="Land M."/>
            <person name="Chen F."/>
            <person name="Bruce D."/>
            <person name="Goodwin L."/>
            <person name="Pitluck S."/>
            <person name="Ivanova N."/>
            <person name="Mavromatis K."/>
            <person name="Mikhailova N."/>
            <person name="Pati A."/>
            <person name="Chen A."/>
            <person name="Palaniappan K."/>
            <person name="Hauser L."/>
            <person name="Chang Y.J."/>
            <person name="Jeffries C.D."/>
            <person name="Munk C."/>
            <person name="Kiss H."/>
            <person name="Chain P."/>
            <person name="Han C."/>
            <person name="Brettin T."/>
            <person name="Detter J.C."/>
            <person name="Schuler E."/>
            <person name="Goker M."/>
            <person name="Rohde M."/>
            <person name="Bristow J."/>
            <person name="Eisen J.A."/>
            <person name="Markowitz V."/>
            <person name="Hugenholtz P."/>
            <person name="Kyrpides N.C."/>
            <person name="Klenk H.P."/>
        </authorList>
    </citation>
    <scope>NUCLEOTIDE SEQUENCE [LARGE SCALE GENOMIC DNA]</scope>
    <source>
        <strain evidence="3">ATCC 49802 / DSM 20745 / S 6022</strain>
    </source>
</reference>
<dbReference type="KEGG" id="sti:Sthe_2073"/>
<evidence type="ECO:0000313" key="3">
    <source>
        <dbReference type="Proteomes" id="UP000002027"/>
    </source>
</evidence>
<dbReference type="InterPro" id="IPR036388">
    <property type="entry name" value="WH-like_DNA-bd_sf"/>
</dbReference>
<proteinExistence type="predicted"/>
<dbReference type="SMART" id="SM00347">
    <property type="entry name" value="HTH_MARR"/>
    <property type="match status" value="1"/>
</dbReference>
<dbReference type="HOGENOM" id="CLU_083287_8_4_0"/>
<dbReference type="EMBL" id="CP001823">
    <property type="protein sequence ID" value="ACZ39503.1"/>
    <property type="molecule type" value="Genomic_DNA"/>
</dbReference>
<dbReference type="AlphaFoldDB" id="D1C5V1"/>
<name>D1C5V1_SPHTD</name>
<accession>D1C5V1</accession>
<dbReference type="GO" id="GO:0003700">
    <property type="term" value="F:DNA-binding transcription factor activity"/>
    <property type="evidence" value="ECO:0007669"/>
    <property type="project" value="InterPro"/>
</dbReference>
<evidence type="ECO:0000313" key="2">
    <source>
        <dbReference type="EMBL" id="ACZ39503.1"/>
    </source>
</evidence>
<dbReference type="InterPro" id="IPR039422">
    <property type="entry name" value="MarR/SlyA-like"/>
</dbReference>
<dbReference type="SUPFAM" id="SSF46785">
    <property type="entry name" value="Winged helix' DNA-binding domain"/>
    <property type="match status" value="1"/>
</dbReference>